<organism evidence="2 3">
    <name type="scientific">Pseudomyxococcus hansupus</name>
    <dbReference type="NCBI Taxonomy" id="1297742"/>
    <lineage>
        <taxon>Bacteria</taxon>
        <taxon>Pseudomonadati</taxon>
        <taxon>Myxococcota</taxon>
        <taxon>Myxococcia</taxon>
        <taxon>Myxococcales</taxon>
        <taxon>Cystobacterineae</taxon>
        <taxon>Myxococcaceae</taxon>
        <taxon>Pseudomyxococcus</taxon>
    </lineage>
</organism>
<proteinExistence type="predicted"/>
<dbReference type="Proteomes" id="UP000009026">
    <property type="component" value="Chromosome"/>
</dbReference>
<feature type="compositionally biased region" description="Low complexity" evidence="1">
    <location>
        <begin position="32"/>
        <end position="74"/>
    </location>
</feature>
<keyword evidence="3" id="KW-1185">Reference proteome</keyword>
<name>A0A0H4WZT9_9BACT</name>
<dbReference type="EMBL" id="CP012109">
    <property type="protein sequence ID" value="AKQ68956.1"/>
    <property type="molecule type" value="Genomic_DNA"/>
</dbReference>
<gene>
    <name evidence="2" type="ORF">A176_005868</name>
</gene>
<feature type="region of interest" description="Disordered" evidence="1">
    <location>
        <begin position="1"/>
        <end position="102"/>
    </location>
</feature>
<evidence type="ECO:0000313" key="2">
    <source>
        <dbReference type="EMBL" id="AKQ68956.1"/>
    </source>
</evidence>
<dbReference type="KEGG" id="mym:A176_005868"/>
<dbReference type="STRING" id="1297742.A176_005868"/>
<feature type="compositionally biased region" description="Basic and acidic residues" evidence="1">
    <location>
        <begin position="83"/>
        <end position="95"/>
    </location>
</feature>
<dbReference type="AlphaFoldDB" id="A0A0H4WZT9"/>
<sequence length="323" mass="34369">MTVGFFKNVFGGGKTEEATPSPDSAPTPGAPPGAGATAPAVDPAGAALPVEARVPAPAELPAAPKPPALAELPAAPKPPAPAKTERPKETRRTQQEDEDMEGVQRLVSRKVERVLEQLGTVATRARTGEEVPTITATLHLSHGHSLTGEVVDYIPRESVLLALGKEGLRRSESVAYVDIATVVAVSVSHAEKLLELTQLVRPNPTRQDIVTLLEKLPHALTEQFWPGEMSLGGKPLRFDVDWMGLDDEPGRRALESAVNVTSHALRALAQEQGREVLRRITTVRFLKGRDTRAAVEGETGTVTVGPGEPTVSAFRKSFAAGIK</sequence>
<evidence type="ECO:0000256" key="1">
    <source>
        <dbReference type="SAM" id="MobiDB-lite"/>
    </source>
</evidence>
<evidence type="ECO:0000313" key="3">
    <source>
        <dbReference type="Proteomes" id="UP000009026"/>
    </source>
</evidence>
<dbReference type="PATRIC" id="fig|1297742.4.peg.5963"/>
<reference evidence="2 3" key="1">
    <citation type="journal article" date="2016" name="PLoS ONE">
        <title>Complete Genome Sequence and Comparative Genomics of a Novel Myxobacterium Myxococcus hansupus.</title>
        <authorList>
            <person name="Sharma G."/>
            <person name="Narwani T."/>
            <person name="Subramanian S."/>
        </authorList>
    </citation>
    <scope>NUCLEOTIDE SEQUENCE [LARGE SCALE GENOMIC DNA]</scope>
    <source>
        <strain evidence="3">mixupus</strain>
    </source>
</reference>
<accession>A0A0H4WZT9</accession>
<protein>
    <submittedName>
        <fullName evidence="2">Uncharacterized protein</fullName>
    </submittedName>
</protein>